<dbReference type="EMBL" id="MCFL01000071">
    <property type="protein sequence ID" value="ORZ30984.1"/>
    <property type="molecule type" value="Genomic_DNA"/>
</dbReference>
<feature type="transmembrane region" description="Helical" evidence="1">
    <location>
        <begin position="21"/>
        <end position="41"/>
    </location>
</feature>
<sequence length="112" mass="12036">MGQDQHAAGDRLNQALRSVMYRILLAVLTYFLTSSLALANFFAGGAYVQFTIENTCVILASTFATLSRGQDWKSKSRATMASEMASAGVQTEAVYGKSVAHVGKQKPDGQIV</sequence>
<organism evidence="2 3">
    <name type="scientific">Catenaria anguillulae PL171</name>
    <dbReference type="NCBI Taxonomy" id="765915"/>
    <lineage>
        <taxon>Eukaryota</taxon>
        <taxon>Fungi</taxon>
        <taxon>Fungi incertae sedis</taxon>
        <taxon>Blastocladiomycota</taxon>
        <taxon>Blastocladiomycetes</taxon>
        <taxon>Blastocladiales</taxon>
        <taxon>Catenariaceae</taxon>
        <taxon>Catenaria</taxon>
    </lineage>
</organism>
<accession>A0A1Y2HAG0</accession>
<comment type="caution">
    <text evidence="2">The sequence shown here is derived from an EMBL/GenBank/DDBJ whole genome shotgun (WGS) entry which is preliminary data.</text>
</comment>
<proteinExistence type="predicted"/>
<keyword evidence="1" id="KW-0472">Membrane</keyword>
<keyword evidence="1" id="KW-0812">Transmembrane</keyword>
<evidence type="ECO:0000313" key="3">
    <source>
        <dbReference type="Proteomes" id="UP000193411"/>
    </source>
</evidence>
<reference evidence="2 3" key="1">
    <citation type="submission" date="2016-07" db="EMBL/GenBank/DDBJ databases">
        <title>Pervasive Adenine N6-methylation of Active Genes in Fungi.</title>
        <authorList>
            <consortium name="DOE Joint Genome Institute"/>
            <person name="Mondo S.J."/>
            <person name="Dannebaum R.O."/>
            <person name="Kuo R.C."/>
            <person name="Labutti K."/>
            <person name="Haridas S."/>
            <person name="Kuo A."/>
            <person name="Salamov A."/>
            <person name="Ahrendt S.R."/>
            <person name="Lipzen A."/>
            <person name="Sullivan W."/>
            <person name="Andreopoulos W.B."/>
            <person name="Clum A."/>
            <person name="Lindquist E."/>
            <person name="Daum C."/>
            <person name="Ramamoorthy G.K."/>
            <person name="Gryganskyi A."/>
            <person name="Culley D."/>
            <person name="Magnuson J.K."/>
            <person name="James T.Y."/>
            <person name="O'Malley M.A."/>
            <person name="Stajich J.E."/>
            <person name="Spatafora J.W."/>
            <person name="Visel A."/>
            <person name="Grigoriev I.V."/>
        </authorList>
    </citation>
    <scope>NUCLEOTIDE SEQUENCE [LARGE SCALE GENOMIC DNA]</scope>
    <source>
        <strain evidence="2 3">PL171</strain>
    </source>
</reference>
<gene>
    <name evidence="2" type="ORF">BCR44DRAFT_58937</name>
</gene>
<evidence type="ECO:0000256" key="1">
    <source>
        <dbReference type="SAM" id="Phobius"/>
    </source>
</evidence>
<keyword evidence="3" id="KW-1185">Reference proteome</keyword>
<evidence type="ECO:0000313" key="2">
    <source>
        <dbReference type="EMBL" id="ORZ30984.1"/>
    </source>
</evidence>
<dbReference type="Proteomes" id="UP000193411">
    <property type="component" value="Unassembled WGS sequence"/>
</dbReference>
<name>A0A1Y2HAG0_9FUNG</name>
<keyword evidence="1" id="KW-1133">Transmembrane helix</keyword>
<protein>
    <submittedName>
        <fullName evidence="2">Uncharacterized protein</fullName>
    </submittedName>
</protein>
<dbReference type="AlphaFoldDB" id="A0A1Y2HAG0"/>